<proteinExistence type="predicted"/>
<protein>
    <submittedName>
        <fullName evidence="1">Uncharacterized protein</fullName>
    </submittedName>
</protein>
<evidence type="ECO:0000313" key="1">
    <source>
        <dbReference type="EMBL" id="CDW48313.1"/>
    </source>
</evidence>
<sequence length="72" mass="8600">MSIDATPKKYMLYQTRISLKSSFRLENLVYALYVHDLNCYYNIETNSIRNSIIYTSKELRIPKTFIYILNPI</sequence>
<dbReference type="AlphaFoldDB" id="A0A0K2VCP7"/>
<organism evidence="1">
    <name type="scientific">Lepeophtheirus salmonis</name>
    <name type="common">Salmon louse</name>
    <name type="synonym">Caligus salmonis</name>
    <dbReference type="NCBI Taxonomy" id="72036"/>
    <lineage>
        <taxon>Eukaryota</taxon>
        <taxon>Metazoa</taxon>
        <taxon>Ecdysozoa</taxon>
        <taxon>Arthropoda</taxon>
        <taxon>Crustacea</taxon>
        <taxon>Multicrustacea</taxon>
        <taxon>Hexanauplia</taxon>
        <taxon>Copepoda</taxon>
        <taxon>Siphonostomatoida</taxon>
        <taxon>Caligidae</taxon>
        <taxon>Lepeophtheirus</taxon>
    </lineage>
</organism>
<dbReference type="EMBL" id="HACA01030952">
    <property type="protein sequence ID" value="CDW48313.1"/>
    <property type="molecule type" value="Transcribed_RNA"/>
</dbReference>
<name>A0A0K2VCP7_LEPSM</name>
<accession>A0A0K2VCP7</accession>
<reference evidence="1" key="1">
    <citation type="submission" date="2014-05" db="EMBL/GenBank/DDBJ databases">
        <authorList>
            <person name="Chronopoulou M."/>
        </authorList>
    </citation>
    <scope>NUCLEOTIDE SEQUENCE</scope>
    <source>
        <tissue evidence="1">Whole organism</tissue>
    </source>
</reference>
<dbReference type="EMBL" id="HACA01030951">
    <property type="protein sequence ID" value="CDW48312.1"/>
    <property type="molecule type" value="Transcribed_RNA"/>
</dbReference>